<protein>
    <submittedName>
        <fullName evidence="2">Uncharacterized protein</fullName>
    </submittedName>
</protein>
<dbReference type="PATRIC" id="fig|35623.3.peg.1302"/>
<dbReference type="AlphaFoldDB" id="A0A061AIC7"/>
<feature type="transmembrane region" description="Helical" evidence="1">
    <location>
        <begin position="274"/>
        <end position="296"/>
    </location>
</feature>
<keyword evidence="3" id="KW-1185">Reference proteome</keyword>
<proteinExistence type="predicted"/>
<feature type="transmembrane region" description="Helical" evidence="1">
    <location>
        <begin position="196"/>
        <end position="219"/>
    </location>
</feature>
<name>A0A061AIC7_9MOLU</name>
<feature type="transmembrane region" description="Helical" evidence="1">
    <location>
        <begin position="159"/>
        <end position="176"/>
    </location>
</feature>
<keyword evidence="1" id="KW-1133">Transmembrane helix</keyword>
<keyword evidence="1" id="KW-0472">Membrane</keyword>
<feature type="transmembrane region" description="Helical" evidence="1">
    <location>
        <begin position="123"/>
        <end position="147"/>
    </location>
</feature>
<dbReference type="Proteomes" id="UP000032434">
    <property type="component" value="Chromosome 1"/>
</dbReference>
<reference evidence="3" key="1">
    <citation type="submission" date="2014-05" db="EMBL/GenBank/DDBJ databases">
        <authorList>
            <person name="Kube M."/>
        </authorList>
    </citation>
    <scope>NUCLEOTIDE SEQUENCE [LARGE SCALE GENOMIC DNA]</scope>
</reference>
<feature type="transmembrane region" description="Helical" evidence="1">
    <location>
        <begin position="56"/>
        <end position="77"/>
    </location>
</feature>
<evidence type="ECO:0000313" key="2">
    <source>
        <dbReference type="EMBL" id="CDR31376.1"/>
    </source>
</evidence>
<dbReference type="STRING" id="35623.Aocu_13030"/>
<gene>
    <name evidence="2" type="ORF">Aocu_13030</name>
</gene>
<evidence type="ECO:0000256" key="1">
    <source>
        <dbReference type="SAM" id="Phobius"/>
    </source>
</evidence>
<feature type="transmembrane region" description="Helical" evidence="1">
    <location>
        <begin position="6"/>
        <end position="22"/>
    </location>
</feature>
<accession>A0A061AIC7</accession>
<sequence>MKKRYFVYAMLILFTAFMTAIVKGTDYETLSLIHILYNIWISLIIFLASGNVFTNILGWILVILISLTPIVVGLIIYRLKLSTFDKLALILLSLLFTVTQLISLNTNQVASWVEALTLFDQEFLIRMLIRSGVLNIYLSLLVIYGFLKVFLEGHLRKKNFITMLYVLSILLTVLTTEHIVRFNYAFQTFVEQANTILNILDMLTQTGLVILLEIMIIFLSKVKDNPKNKTIIHDASLAKWIGLALLIISSLNVLLDNLFNLMLMHELTTINFNFTIHTTLWVIVIFFYGIIHYIAYMNDLVEESELTI</sequence>
<feature type="transmembrane region" description="Helical" evidence="1">
    <location>
        <begin position="84"/>
        <end position="103"/>
    </location>
</feature>
<keyword evidence="1" id="KW-0812">Transmembrane</keyword>
<dbReference type="KEGG" id="aoc:Aocu_13030"/>
<dbReference type="HOGENOM" id="CLU_902017_0_0_14"/>
<feature type="transmembrane region" description="Helical" evidence="1">
    <location>
        <begin position="240"/>
        <end position="262"/>
    </location>
</feature>
<dbReference type="RefSeq" id="WP_045749798.1">
    <property type="nucleotide sequence ID" value="NZ_FUZK01000001.1"/>
</dbReference>
<dbReference type="InParanoid" id="A0A061AIC7"/>
<dbReference type="EMBL" id="LK028559">
    <property type="protein sequence ID" value="CDR31376.1"/>
    <property type="molecule type" value="Genomic_DNA"/>
</dbReference>
<evidence type="ECO:0000313" key="3">
    <source>
        <dbReference type="Proteomes" id="UP000032434"/>
    </source>
</evidence>
<organism evidence="2 3">
    <name type="scientific">Acholeplasma oculi</name>
    <dbReference type="NCBI Taxonomy" id="35623"/>
    <lineage>
        <taxon>Bacteria</taxon>
        <taxon>Bacillati</taxon>
        <taxon>Mycoplasmatota</taxon>
        <taxon>Mollicutes</taxon>
        <taxon>Acholeplasmatales</taxon>
        <taxon>Acholeplasmataceae</taxon>
        <taxon>Acholeplasma</taxon>
    </lineage>
</organism>
<feature type="transmembrane region" description="Helical" evidence="1">
    <location>
        <begin position="29"/>
        <end position="50"/>
    </location>
</feature>